<proteinExistence type="predicted"/>
<dbReference type="Gene3D" id="6.10.250.3440">
    <property type="match status" value="1"/>
</dbReference>
<dbReference type="AlphaFoldDB" id="A0A6P8B5J2"/>
<dbReference type="GeneID" id="41960548"/>
<dbReference type="GO" id="GO:0003735">
    <property type="term" value="F:structural constituent of ribosome"/>
    <property type="evidence" value="ECO:0007669"/>
    <property type="project" value="InterPro"/>
</dbReference>
<dbReference type="PANTHER" id="PTHR39150">
    <property type="entry name" value="54S RIBOSOMAL PROTEIN L28, MITOCHONDRIAL"/>
    <property type="match status" value="1"/>
</dbReference>
<feature type="region of interest" description="Disordered" evidence="1">
    <location>
        <begin position="1"/>
        <end position="83"/>
    </location>
</feature>
<protein>
    <submittedName>
        <fullName evidence="3">Uncharacterized protein</fullName>
    </submittedName>
</protein>
<organism evidence="2 3">
    <name type="scientific">Pyricularia grisea</name>
    <name type="common">Crabgrass-specific blast fungus</name>
    <name type="synonym">Magnaporthe grisea</name>
    <dbReference type="NCBI Taxonomy" id="148305"/>
    <lineage>
        <taxon>Eukaryota</taxon>
        <taxon>Fungi</taxon>
        <taxon>Dikarya</taxon>
        <taxon>Ascomycota</taxon>
        <taxon>Pezizomycotina</taxon>
        <taxon>Sordariomycetes</taxon>
        <taxon>Sordariomycetidae</taxon>
        <taxon>Magnaporthales</taxon>
        <taxon>Pyriculariaceae</taxon>
        <taxon>Pyricularia</taxon>
    </lineage>
</organism>
<gene>
    <name evidence="3" type="ORF">PgNI_05608</name>
</gene>
<name>A0A6P8B5J2_PYRGI</name>
<reference evidence="2 3" key="1">
    <citation type="journal article" date="2019" name="Mol. Biol. Evol.">
        <title>Blast fungal genomes show frequent chromosomal changes, gene gains and losses, and effector gene turnover.</title>
        <authorList>
            <person name="Gomez Luciano L.B."/>
            <person name="Jason Tsai I."/>
            <person name="Chuma I."/>
            <person name="Tosa Y."/>
            <person name="Chen Y.H."/>
            <person name="Li J.Y."/>
            <person name="Li M.Y."/>
            <person name="Jade Lu M.Y."/>
            <person name="Nakayashiki H."/>
            <person name="Li W.H."/>
        </authorList>
    </citation>
    <scope>NUCLEOTIDE SEQUENCE [LARGE SCALE GENOMIC DNA]</scope>
    <source>
        <strain evidence="2 3">NI907</strain>
    </source>
</reference>
<keyword evidence="2" id="KW-1185">Reference proteome</keyword>
<dbReference type="GO" id="GO:0005739">
    <property type="term" value="C:mitochondrion"/>
    <property type="evidence" value="ECO:0007669"/>
    <property type="project" value="GOC"/>
</dbReference>
<reference evidence="3" key="2">
    <citation type="submission" date="2019-10" db="EMBL/GenBank/DDBJ databases">
        <authorList>
            <consortium name="NCBI Genome Project"/>
        </authorList>
    </citation>
    <scope>NUCLEOTIDE SEQUENCE</scope>
    <source>
        <strain evidence="3">NI907</strain>
    </source>
</reference>
<feature type="compositionally biased region" description="Polar residues" evidence="1">
    <location>
        <begin position="16"/>
        <end position="48"/>
    </location>
</feature>
<reference evidence="3" key="3">
    <citation type="submission" date="2025-08" db="UniProtKB">
        <authorList>
            <consortium name="RefSeq"/>
        </authorList>
    </citation>
    <scope>IDENTIFICATION</scope>
    <source>
        <strain evidence="3">NI907</strain>
    </source>
</reference>
<dbReference type="Proteomes" id="UP000515153">
    <property type="component" value="Chromosome I"/>
</dbReference>
<dbReference type="InterPro" id="IPR042831">
    <property type="entry name" value="Ribosomal_mL40_fung"/>
</dbReference>
<evidence type="ECO:0000313" key="2">
    <source>
        <dbReference type="Proteomes" id="UP000515153"/>
    </source>
</evidence>
<dbReference type="RefSeq" id="XP_030982447.1">
    <property type="nucleotide sequence ID" value="XM_031125639.1"/>
</dbReference>
<evidence type="ECO:0000313" key="3">
    <source>
        <dbReference type="RefSeq" id="XP_030982447.1"/>
    </source>
</evidence>
<sequence>MASTSTFGSTLRRLLPTSNPFVPSALRPQTHSMTSGSSRTRSFHSTPQAPARQVKKQSTSIGSHAASINRKLGNSGDRFRKAQPVAADPKLMLFRKVVGVVRKTPPPLIMGRNRHLRHWTIHRAWQLHLHKQRDDKQKMLMRQWHSMRNACEELRQTSGPGTRDEGYLYRVAMEKKGVYGHDGFPIEYARPQVETPARQAWNHDWRRD</sequence>
<dbReference type="GO" id="GO:0032543">
    <property type="term" value="P:mitochondrial translation"/>
    <property type="evidence" value="ECO:0007669"/>
    <property type="project" value="InterPro"/>
</dbReference>
<accession>A0A6P8B5J2</accession>
<evidence type="ECO:0000256" key="1">
    <source>
        <dbReference type="SAM" id="MobiDB-lite"/>
    </source>
</evidence>
<dbReference type="KEGG" id="pgri:PgNI_05608"/>
<dbReference type="PANTHER" id="PTHR39150:SF1">
    <property type="entry name" value="LARGE RIBOSOMAL SUBUNIT PROTEIN ML40"/>
    <property type="match status" value="1"/>
</dbReference>